<evidence type="ECO:0000256" key="3">
    <source>
        <dbReference type="ARBA" id="ARBA00008695"/>
    </source>
</evidence>
<comment type="subcellular location">
    <subcellularLocation>
        <location evidence="1">Endoplasmic reticulum membrane</location>
        <topology evidence="1">Multi-pass membrane protein</topology>
    </subcellularLocation>
</comment>
<keyword evidence="9 11" id="KW-0472">Membrane</keyword>
<evidence type="ECO:0000256" key="11">
    <source>
        <dbReference type="SAM" id="Phobius"/>
    </source>
</evidence>
<comment type="similarity">
    <text evidence="3">Belongs to the PIGG/PIGN/PIGO family. PIGO subfamily.</text>
</comment>
<evidence type="ECO:0000256" key="4">
    <source>
        <dbReference type="ARBA" id="ARBA00022502"/>
    </source>
</evidence>
<dbReference type="InterPro" id="IPR017850">
    <property type="entry name" value="Alkaline_phosphatase_core_sf"/>
</dbReference>
<organism evidence="12 13">
    <name type="scientific">Acrobeloides nanus</name>
    <dbReference type="NCBI Taxonomy" id="290746"/>
    <lineage>
        <taxon>Eukaryota</taxon>
        <taxon>Metazoa</taxon>
        <taxon>Ecdysozoa</taxon>
        <taxon>Nematoda</taxon>
        <taxon>Chromadorea</taxon>
        <taxon>Rhabditida</taxon>
        <taxon>Tylenchina</taxon>
        <taxon>Cephalobomorpha</taxon>
        <taxon>Cephaloboidea</taxon>
        <taxon>Cephalobidae</taxon>
        <taxon>Acrobeloides</taxon>
    </lineage>
</organism>
<evidence type="ECO:0000256" key="1">
    <source>
        <dbReference type="ARBA" id="ARBA00004477"/>
    </source>
</evidence>
<dbReference type="SUPFAM" id="SSF53649">
    <property type="entry name" value="Alkaline phosphatase-like"/>
    <property type="match status" value="1"/>
</dbReference>
<feature type="transmembrane region" description="Helical" evidence="11">
    <location>
        <begin position="519"/>
        <end position="537"/>
    </location>
</feature>
<keyword evidence="12" id="KW-1185">Reference proteome</keyword>
<feature type="transmembrane region" description="Helical" evidence="11">
    <location>
        <begin position="602"/>
        <end position="619"/>
    </location>
</feature>
<proteinExistence type="inferred from homology"/>
<evidence type="ECO:0000256" key="6">
    <source>
        <dbReference type="ARBA" id="ARBA00022692"/>
    </source>
</evidence>
<dbReference type="GO" id="GO:0006506">
    <property type="term" value="P:GPI anchor biosynthetic process"/>
    <property type="evidence" value="ECO:0007669"/>
    <property type="project" value="UniProtKB-KW"/>
</dbReference>
<reference evidence="13" key="1">
    <citation type="submission" date="2022-11" db="UniProtKB">
        <authorList>
            <consortium name="WormBaseParasite"/>
        </authorList>
    </citation>
    <scope>IDENTIFICATION</scope>
</reference>
<evidence type="ECO:0000313" key="13">
    <source>
        <dbReference type="WBParaSite" id="ACRNAN_Path_757.g2866.t1"/>
    </source>
</evidence>
<dbReference type="InterPro" id="IPR002591">
    <property type="entry name" value="Phosphodiest/P_Trfase"/>
</dbReference>
<evidence type="ECO:0000256" key="2">
    <source>
        <dbReference type="ARBA" id="ARBA00004687"/>
    </source>
</evidence>
<dbReference type="PANTHER" id="PTHR23071">
    <property type="entry name" value="PHOSPHATIDYLINOSITOL GLYCAN"/>
    <property type="match status" value="1"/>
</dbReference>
<feature type="transmembrane region" description="Helical" evidence="11">
    <location>
        <begin position="443"/>
        <end position="465"/>
    </location>
</feature>
<feature type="transmembrane region" description="Helical" evidence="11">
    <location>
        <begin position="403"/>
        <end position="423"/>
    </location>
</feature>
<dbReference type="AlphaFoldDB" id="A0A914CBG5"/>
<comment type="pathway">
    <text evidence="2">Glycolipid biosynthesis; glycosylphosphatidylinositol-anchor biosynthesis.</text>
</comment>
<dbReference type="Proteomes" id="UP000887540">
    <property type="component" value="Unplaced"/>
</dbReference>
<evidence type="ECO:0000256" key="7">
    <source>
        <dbReference type="ARBA" id="ARBA00022824"/>
    </source>
</evidence>
<feature type="transmembrane region" description="Helical" evidence="11">
    <location>
        <begin position="549"/>
        <end position="567"/>
    </location>
</feature>
<keyword evidence="4" id="KW-0337">GPI-anchor biosynthesis</keyword>
<sequence>MFFAKLLLLTISYLLSLLIFQRGLLLKRQVLRQQSNCTDVHANPACWIQHQYNRSIWLVIDALRYDFVAPLPYNAASSHFLGQMPLTSRLIVEQPEHTRLFHFIADAPTTTLQRLKALTTGTLPTFIEAGENFGGTEILEDNLVNQLVNQGKNVTFIGDDTWLSLLPKKFHRFFHAPSFDIKDLHTVDNLVLGKIYDEISRDDWSVLIAHTLGVDHCGHRYGLENFEMTAKLRQMDELVYNLTNLIDDDTVLFVMGDHGMTKSGDHGGDSALEMDAALFVFSNKLPDYSNINFDFTDTVNQIDFVPTLSLLLDIPIPFSNLGKLIPSLFSPNQLTQAMGINCMQIIRFVQTYINQEPSFKESLEWLIREFESESQDDYFRYEKVVDNVLSVLRGAWTKFDISMIRIGIFSFLECLLFNLLQYAHCMSAPKASLSVGVWVFRTGLLLLQISLLIGGTSDAVLISMLDLTLSASIFYHLIQLIFHVITVQFQISLIWPFLFALAQGLSYTSNSFIIYESDVVRFLLQTSLVIVLVNFVAQTRTQKKGTSRFMYLYRNNLLLILSCMVAVRSGKLFERCREEQVGCTETIMSLPLSTLPYDETKVLRFVFGAISLLLLNIWFNKAHKKSGSSTVPHYSSTAGLTEAIAWPVSCLIILHWLCDLVPINYDLLNMRTAQIVYVVMICHFITTTLFSASSVAFPAQFHMWTLVLGMILGDGFVVNLMLIVMTLTYIKPYFGKDLSTIAFLLTMVGSHGFFSFGHQASISMIPWQAAFVGIPGNFSLKFIPACTACL</sequence>
<dbReference type="InterPro" id="IPR039524">
    <property type="entry name" value="PIGO/GPI13"/>
</dbReference>
<evidence type="ECO:0000313" key="12">
    <source>
        <dbReference type="Proteomes" id="UP000887540"/>
    </source>
</evidence>
<dbReference type="CDD" id="cd16023">
    <property type="entry name" value="GPI_EPT_3"/>
    <property type="match status" value="1"/>
</dbReference>
<evidence type="ECO:0000256" key="8">
    <source>
        <dbReference type="ARBA" id="ARBA00022989"/>
    </source>
</evidence>
<dbReference type="Gene3D" id="3.40.720.10">
    <property type="entry name" value="Alkaline Phosphatase, subunit A"/>
    <property type="match status" value="1"/>
</dbReference>
<feature type="transmembrane region" description="Helical" evidence="11">
    <location>
        <begin position="704"/>
        <end position="726"/>
    </location>
</feature>
<dbReference type="GO" id="GO:0051377">
    <property type="term" value="F:mannose-ethanolamine phosphotransferase activity"/>
    <property type="evidence" value="ECO:0007669"/>
    <property type="project" value="InterPro"/>
</dbReference>
<dbReference type="PANTHER" id="PTHR23071:SF1">
    <property type="entry name" value="GPI ETHANOLAMINE PHOSPHATE TRANSFERASE 3"/>
    <property type="match status" value="1"/>
</dbReference>
<keyword evidence="6 11" id="KW-0812">Transmembrane</keyword>
<feature type="transmembrane region" description="Helical" evidence="11">
    <location>
        <begin position="675"/>
        <end position="697"/>
    </location>
</feature>
<keyword evidence="10" id="KW-0325">Glycoprotein</keyword>
<evidence type="ECO:0000256" key="5">
    <source>
        <dbReference type="ARBA" id="ARBA00022679"/>
    </source>
</evidence>
<evidence type="ECO:0000256" key="9">
    <source>
        <dbReference type="ARBA" id="ARBA00023136"/>
    </source>
</evidence>
<accession>A0A914CBG5</accession>
<dbReference type="InterPro" id="IPR037675">
    <property type="entry name" value="PIG-O_N"/>
</dbReference>
<keyword evidence="5" id="KW-0808">Transferase</keyword>
<dbReference type="WBParaSite" id="ACRNAN_Path_757.g2866.t1">
    <property type="protein sequence ID" value="ACRNAN_Path_757.g2866.t1"/>
    <property type="gene ID" value="ACRNAN_Path_757.g2866"/>
</dbReference>
<name>A0A914CBG5_9BILA</name>
<keyword evidence="8 11" id="KW-1133">Transmembrane helix</keyword>
<dbReference type="Pfam" id="PF01663">
    <property type="entry name" value="Phosphodiest"/>
    <property type="match status" value="1"/>
</dbReference>
<protein>
    <submittedName>
        <fullName evidence="13">GPI ethanolamine phosphate transferase 3</fullName>
    </submittedName>
</protein>
<keyword evidence="7" id="KW-0256">Endoplasmic reticulum</keyword>
<dbReference type="GO" id="GO:0005789">
    <property type="term" value="C:endoplasmic reticulum membrane"/>
    <property type="evidence" value="ECO:0007669"/>
    <property type="project" value="UniProtKB-SubCell"/>
</dbReference>
<evidence type="ECO:0000256" key="10">
    <source>
        <dbReference type="ARBA" id="ARBA00023180"/>
    </source>
</evidence>